<evidence type="ECO:0000313" key="8">
    <source>
        <dbReference type="Proteomes" id="UP000006844"/>
    </source>
</evidence>
<evidence type="ECO:0000313" key="7">
    <source>
        <dbReference type="EMBL" id="ADV84418.1"/>
    </source>
</evidence>
<dbReference type="EMBL" id="CP002467">
    <property type="protein sequence ID" value="ADV84418.1"/>
    <property type="molecule type" value="Genomic_DNA"/>
</dbReference>
<keyword evidence="8" id="KW-1185">Reference proteome</keyword>
<comment type="similarity">
    <text evidence="1 3">Belongs to the peptidase S33 family.</text>
</comment>
<dbReference type="PIRSF" id="PIRSF005539">
    <property type="entry name" value="Pept_S33_TRI_F1"/>
    <property type="match status" value="1"/>
</dbReference>
<evidence type="ECO:0000256" key="1">
    <source>
        <dbReference type="ARBA" id="ARBA00010088"/>
    </source>
</evidence>
<dbReference type="InterPro" id="IPR002410">
    <property type="entry name" value="Peptidase_S33"/>
</dbReference>
<organism evidence="7 8">
    <name type="scientific">Terriglobus saanensis (strain ATCC BAA-1853 / DSM 23119 / SP1PR4)</name>
    <dbReference type="NCBI Taxonomy" id="401053"/>
    <lineage>
        <taxon>Bacteria</taxon>
        <taxon>Pseudomonadati</taxon>
        <taxon>Acidobacteriota</taxon>
        <taxon>Terriglobia</taxon>
        <taxon>Terriglobales</taxon>
        <taxon>Acidobacteriaceae</taxon>
        <taxon>Terriglobus</taxon>
    </lineage>
</organism>
<feature type="signal peptide" evidence="5">
    <location>
        <begin position="1"/>
        <end position="33"/>
    </location>
</feature>
<evidence type="ECO:0000259" key="6">
    <source>
        <dbReference type="Pfam" id="PF00561"/>
    </source>
</evidence>
<dbReference type="KEGG" id="tsa:AciPR4_3666"/>
<dbReference type="Pfam" id="PF00561">
    <property type="entry name" value="Abhydrolase_1"/>
    <property type="match status" value="1"/>
</dbReference>
<dbReference type="STRING" id="401053.AciPR4_3666"/>
<proteinExistence type="inferred from homology"/>
<feature type="active site" description="Proton donor" evidence="4">
    <location>
        <position position="318"/>
    </location>
</feature>
<feature type="active site" evidence="4">
    <location>
        <position position="291"/>
    </location>
</feature>
<dbReference type="InterPro" id="IPR005945">
    <property type="entry name" value="Pro_imino_pep"/>
</dbReference>
<dbReference type="Gene3D" id="3.40.50.1820">
    <property type="entry name" value="alpha/beta hydrolase"/>
    <property type="match status" value="1"/>
</dbReference>
<name>E8V0D5_TERSS</name>
<sequence>MFTLTTILPAVVQRLRNLATLTLFLSISATAQAVPSTYALHDGYINAHGVMIYYKTIGERGAATPLVILHGGPGAAHDYFLPYLLPLAQHRQIVFIDERGSGRSQRLQDVKQYTAETMAEDVEDLRVSLHLGKIDLLGHSCGGVLAEAYALKYQQNLQHLILAGTFASTTKLNEVLAALRDRMPEPQRKRLLELEAQGLFGHGQPWERNRYTPEYEQLAWGTGYFPVLYGAHPDANYDPATGNAPSNWELYREMWGSDGEFKVTGNLREVEWVERLKTVHVPTLVMVGDHDEVSPELAKQIQTAISGAKLYISPNSGHMQFVDQPDGFNSTVDGFLLK</sequence>
<dbReference type="InterPro" id="IPR029058">
    <property type="entry name" value="AB_hydrolase_fold"/>
</dbReference>
<keyword evidence="5" id="KW-0732">Signal</keyword>
<dbReference type="HOGENOM" id="CLU_020336_50_0_0"/>
<gene>
    <name evidence="7" type="ordered locus">AciPR4_3666</name>
</gene>
<dbReference type="InterPro" id="IPR050266">
    <property type="entry name" value="AB_hydrolase_sf"/>
</dbReference>
<dbReference type="PANTHER" id="PTHR43798">
    <property type="entry name" value="MONOACYLGLYCEROL LIPASE"/>
    <property type="match status" value="1"/>
</dbReference>
<dbReference type="InterPro" id="IPR000073">
    <property type="entry name" value="AB_hydrolase_1"/>
</dbReference>
<dbReference type="NCBIfam" id="TIGR01250">
    <property type="entry name" value="pro_imino_pep_2"/>
    <property type="match status" value="1"/>
</dbReference>
<evidence type="ECO:0000256" key="3">
    <source>
        <dbReference type="PIRNR" id="PIRNR005539"/>
    </source>
</evidence>
<dbReference type="ESTHER" id="terss-e8v0d5">
    <property type="family name" value="Proline_iminopeptidase"/>
</dbReference>
<dbReference type="eggNOG" id="COG2267">
    <property type="taxonomic scope" value="Bacteria"/>
</dbReference>
<accession>E8V0D5</accession>
<dbReference type="RefSeq" id="WP_013570148.1">
    <property type="nucleotide sequence ID" value="NC_014963.1"/>
</dbReference>
<dbReference type="PRINTS" id="PR00793">
    <property type="entry name" value="PROAMNOPTASE"/>
</dbReference>
<dbReference type="GO" id="GO:0016020">
    <property type="term" value="C:membrane"/>
    <property type="evidence" value="ECO:0007669"/>
    <property type="project" value="TreeGrafter"/>
</dbReference>
<dbReference type="GO" id="GO:0006508">
    <property type="term" value="P:proteolysis"/>
    <property type="evidence" value="ECO:0007669"/>
    <property type="project" value="InterPro"/>
</dbReference>
<dbReference type="PANTHER" id="PTHR43798:SF31">
    <property type="entry name" value="AB HYDROLASE SUPERFAMILY PROTEIN YCLE"/>
    <property type="match status" value="1"/>
</dbReference>
<reference evidence="7 8" key="1">
    <citation type="journal article" date="2012" name="Stand. Genomic Sci.">
        <title>Complete genome sequence of Terriglobus saanensis type strain SP1PR4(T), an Acidobacteria from tundra soil.</title>
        <authorList>
            <person name="Rawat S.R."/>
            <person name="Mannisto M.K."/>
            <person name="Starovoytov V."/>
            <person name="Goodwin L."/>
            <person name="Nolan M."/>
            <person name="Hauser L."/>
            <person name="Land M."/>
            <person name="Davenport K.W."/>
            <person name="Woyke T."/>
            <person name="Haggblom M.M."/>
        </authorList>
    </citation>
    <scope>NUCLEOTIDE SEQUENCE</scope>
    <source>
        <strain evidence="8">ATCC BAA-1853 / DSM 23119 / SP1PR4</strain>
    </source>
</reference>
<dbReference type="AlphaFoldDB" id="E8V0D5"/>
<dbReference type="GO" id="GO:0008233">
    <property type="term" value="F:peptidase activity"/>
    <property type="evidence" value="ECO:0007669"/>
    <property type="project" value="InterPro"/>
</dbReference>
<evidence type="ECO:0000256" key="4">
    <source>
        <dbReference type="PIRSR" id="PIRSR005539-1"/>
    </source>
</evidence>
<dbReference type="Proteomes" id="UP000006844">
    <property type="component" value="Chromosome"/>
</dbReference>
<evidence type="ECO:0000256" key="5">
    <source>
        <dbReference type="SAM" id="SignalP"/>
    </source>
</evidence>
<dbReference type="OrthoDB" id="9775557at2"/>
<protein>
    <submittedName>
        <fullName evidence="7">Proline-specific peptidase</fullName>
    </submittedName>
</protein>
<feature type="chain" id="PRO_5003228980" evidence="5">
    <location>
        <begin position="34"/>
        <end position="338"/>
    </location>
</feature>
<keyword evidence="2 3" id="KW-0378">Hydrolase</keyword>
<dbReference type="SUPFAM" id="SSF53474">
    <property type="entry name" value="alpha/beta-Hydrolases"/>
    <property type="match status" value="1"/>
</dbReference>
<feature type="active site" description="Nucleophile" evidence="4">
    <location>
        <position position="140"/>
    </location>
</feature>
<evidence type="ECO:0000256" key="2">
    <source>
        <dbReference type="ARBA" id="ARBA00022801"/>
    </source>
</evidence>
<feature type="domain" description="AB hydrolase-1" evidence="6">
    <location>
        <begin position="65"/>
        <end position="324"/>
    </location>
</feature>